<evidence type="ECO:0000313" key="3">
    <source>
        <dbReference type="Proteomes" id="UP000254508"/>
    </source>
</evidence>
<proteinExistence type="predicted"/>
<dbReference type="SUPFAM" id="SSF54637">
    <property type="entry name" value="Thioesterase/thiol ester dehydrase-isomerase"/>
    <property type="match status" value="1"/>
</dbReference>
<dbReference type="InterPro" id="IPR039569">
    <property type="entry name" value="FAS1-like_DH_region"/>
</dbReference>
<evidence type="ECO:0000259" key="1">
    <source>
        <dbReference type="Pfam" id="PF13452"/>
    </source>
</evidence>
<name>A0A345YD42_9SPHN</name>
<dbReference type="KEGG" id="err:DVR09_05365"/>
<dbReference type="RefSeq" id="WP_115416030.1">
    <property type="nucleotide sequence ID" value="NZ_CP031357.1"/>
</dbReference>
<dbReference type="InterPro" id="IPR029069">
    <property type="entry name" value="HotDog_dom_sf"/>
</dbReference>
<dbReference type="OrthoDB" id="4350329at2"/>
<protein>
    <recommendedName>
        <fullName evidence="1">FAS1-like dehydratase domain-containing protein</fullName>
    </recommendedName>
</protein>
<dbReference type="EMBL" id="CP031357">
    <property type="protein sequence ID" value="AXK41844.1"/>
    <property type="molecule type" value="Genomic_DNA"/>
</dbReference>
<feature type="domain" description="FAS1-like dehydratase" evidence="1">
    <location>
        <begin position="25"/>
        <end position="131"/>
    </location>
</feature>
<organism evidence="2 3">
    <name type="scientific">Erythrobacter aureus</name>
    <dbReference type="NCBI Taxonomy" id="2182384"/>
    <lineage>
        <taxon>Bacteria</taxon>
        <taxon>Pseudomonadati</taxon>
        <taxon>Pseudomonadota</taxon>
        <taxon>Alphaproteobacteria</taxon>
        <taxon>Sphingomonadales</taxon>
        <taxon>Erythrobacteraceae</taxon>
        <taxon>Erythrobacter/Porphyrobacter group</taxon>
        <taxon>Erythrobacter</taxon>
    </lineage>
</organism>
<dbReference type="Gene3D" id="3.10.129.10">
    <property type="entry name" value="Hotdog Thioesterase"/>
    <property type="match status" value="1"/>
</dbReference>
<evidence type="ECO:0000313" key="2">
    <source>
        <dbReference type="EMBL" id="AXK41844.1"/>
    </source>
</evidence>
<reference evidence="3" key="1">
    <citation type="submission" date="2018-07" db="EMBL/GenBank/DDBJ databases">
        <title>Genome sequence of Erythrobacter strain YH-07, an antagonistic bacterium isolated from Yellow Sea.</title>
        <authorList>
            <person name="Tang T."/>
            <person name="Liu Q."/>
            <person name="Sun X."/>
        </authorList>
    </citation>
    <scope>NUCLEOTIDE SEQUENCE [LARGE SCALE GENOMIC DNA]</scope>
    <source>
        <strain evidence="3">YH-07</strain>
    </source>
</reference>
<gene>
    <name evidence="2" type="ORF">DVR09_05365</name>
</gene>
<dbReference type="Pfam" id="PF13452">
    <property type="entry name" value="FAS1_DH_region"/>
    <property type="match status" value="1"/>
</dbReference>
<sequence length="171" mass="19344">MTSLPDTVKDWLGKPVIVMDHVLTVEQGLWANFCVAIEDANPLYWDYRLAREETETVIAPPMMLPSWAIDHDWRPEREGPAPRTLELHFMVKDALGYKNGLVTEVELELHEPLRAGDSVKAEQILRSVGDERETKLGTGRNWEIDVVYRKPDGTLAGVQSLTFLGYGRVDA</sequence>
<dbReference type="Proteomes" id="UP000254508">
    <property type="component" value="Chromosome"/>
</dbReference>
<keyword evidence="3" id="KW-1185">Reference proteome</keyword>
<accession>A0A345YD42</accession>
<dbReference type="AlphaFoldDB" id="A0A345YD42"/>